<feature type="repeat" description="ANK" evidence="3">
    <location>
        <begin position="851"/>
        <end position="883"/>
    </location>
</feature>
<feature type="repeat" description="ANK" evidence="3">
    <location>
        <begin position="883"/>
        <end position="915"/>
    </location>
</feature>
<feature type="compositionally biased region" description="Polar residues" evidence="4">
    <location>
        <begin position="1443"/>
        <end position="1463"/>
    </location>
</feature>
<dbReference type="STRING" id="363999.A0A439DCQ7"/>
<dbReference type="SMART" id="SM00248">
    <property type="entry name" value="ANK"/>
    <property type="match status" value="5"/>
</dbReference>
<feature type="domain" description="NACHT" evidence="5">
    <location>
        <begin position="306"/>
        <end position="457"/>
    </location>
</feature>
<feature type="region of interest" description="Disordered" evidence="4">
    <location>
        <begin position="1015"/>
        <end position="1066"/>
    </location>
</feature>
<dbReference type="PROSITE" id="PS50297">
    <property type="entry name" value="ANK_REP_REGION"/>
    <property type="match status" value="5"/>
</dbReference>
<feature type="repeat" description="ANK" evidence="3">
    <location>
        <begin position="917"/>
        <end position="949"/>
    </location>
</feature>
<proteinExistence type="inferred from homology"/>
<dbReference type="InterPro" id="IPR002110">
    <property type="entry name" value="Ankyrin_rpt"/>
</dbReference>
<dbReference type="PROSITE" id="PS50088">
    <property type="entry name" value="ANK_REPEAT"/>
    <property type="match status" value="5"/>
</dbReference>
<sequence length="1484" mass="165606">MAKPKLGLNLVGEEACSANGGVDIIAVHGLQKSFWSLNLLAADLAPARIFAYEYHSSFSPNDYGIIEAGDKLLNELKKRRADKAEEPRPIIFIGHSLGGLVIKRALVGAFHDRGDEFLNEVVAGTRGIIFLGTPHSTSSSELYTTVGRITNSSETTVSMVAIQSLQQIINQFMALPWDGLTWSITSFYEVLPLPGGTFRAVERSQTELWTFPQVPLNRHHHDMCRFTSDDDPSYTKVLESLRNIIIGYNSTNQVTVHPTLASAEQEVLQSLPFEDASTHIPDADRDTCNWFLEHDTYKSWREEPSRILWLQGKAGSGKSVLSKYVINHLSESAANSAQVLYFFFSHRGSNQSMTKLLSSVLHQQLLQSTSSFTTSEILTELAEKREIKGSDTPWDGDLLIECFLRLVDKSTALGQSLYFVIDALDECDDPDKVVSLLQRLNTGFNPPRSIRTYISSRHSSPFRPVWEIRIEDNNFFGIQKYLNDKIKKWQGPLFSSLDVQECTQAIAEGAQGVFLWAALVVSDLLRNSYLKPDKSAQTLTWSLPTDLRAAYETTLERLWHSHTMRRRRLAQDALILVMCAQRPLSILELRNALAVTDGGLCHRQTNRTQGPGDGDARLDNASTDLATQLLILCGGLLEVSPQISRSANGTMTALGSSVLFVHESAREFLMGNGSSVLETPWGKGCKADFQLRVAEICLSSIYEITETFAFPQLSTINREAYPPQFLQYAVSYGMQHLNLASRMGVWPKEEDTWRSPIFQEGFIDRWIYVHKRFFGSRGHFRPGKTKAAHLMSYFGLPWLDTGLWGGSLGDINEKDHHGQTPLSLAAAKGHLQLCKLLIDFGADVNNRDYVYGQTPLSLAAAHGHQKTVELLLHAGSDHRNYTSGTSTLVMAIRSANLHIVRLLLESGAEINIANVQTGETALSQAAALGHVPIVSLLLESGAEVDSWDKRGWTPLHHAISQSHKRTVEVLIEALRPAQLYRLRIGFVKTKHSWVDTVFRAIILYLYLNQCGNSQTCPSRNSQEPKTPSSLSFNRTSTTSHRKRGRYKRDSDSEDDFEEEDRGVSEKRLRHLNPGARRFACPYHKKNAEKYPNGACNGKGFETIHRLKQHLKKVHSRVLDWQRCHICKVRFPHDEIARHSPCVQRDEPSDYEEGYDAVQLQKLESKDLFPRKSSTEKCWYGIFRVLFPDWPQTEEIPSPFLDHDNQIQAISSHHQQVIRDFGDMMMSSDTIREIMASSDHGQREQGVRRVLERLFGDLRSRLGISLTNESGELHRGSGMISHIVPRQLITTQSNPGATTMAPSTDPFHSIFGAPSHGEGNSQAVGGFIGDNTGTQGYLPFPEQSPFQTGHSHSYESSFGPHSSALSSSGFNPNLCFSTYSVLSSMPTNDTFFSDYSSRPQENMNNGDNLLPYSQQATGAISQSETYPRLSSDVGYTPGTIFPINNQDTTSSYVESTVPSSQATQMGLGKIDSTRPPEPSPDRGTA</sequence>
<dbReference type="Pfam" id="PF05057">
    <property type="entry name" value="DUF676"/>
    <property type="match status" value="1"/>
</dbReference>
<feature type="repeat" description="ANK" evidence="3">
    <location>
        <begin position="950"/>
        <end position="972"/>
    </location>
</feature>
<feature type="repeat" description="ANK" evidence="3">
    <location>
        <begin position="817"/>
        <end position="849"/>
    </location>
</feature>
<dbReference type="InterPro" id="IPR007111">
    <property type="entry name" value="NACHT_NTPase"/>
</dbReference>
<dbReference type="InterPro" id="IPR029058">
    <property type="entry name" value="AB_hydrolase_fold"/>
</dbReference>
<keyword evidence="2" id="KW-0677">Repeat</keyword>
<dbReference type="SUPFAM" id="SSF48403">
    <property type="entry name" value="Ankyrin repeat"/>
    <property type="match status" value="1"/>
</dbReference>
<dbReference type="Proteomes" id="UP000286045">
    <property type="component" value="Unassembled WGS sequence"/>
</dbReference>
<gene>
    <name evidence="6" type="ORF">EKO27_g2902</name>
</gene>
<dbReference type="PRINTS" id="PR01415">
    <property type="entry name" value="ANKYRIN"/>
</dbReference>
<name>A0A439DCQ7_9PEZI</name>
<dbReference type="SUPFAM" id="SSF52540">
    <property type="entry name" value="P-loop containing nucleoside triphosphate hydrolases"/>
    <property type="match status" value="1"/>
</dbReference>
<evidence type="ECO:0000256" key="1">
    <source>
        <dbReference type="ARBA" id="ARBA00007920"/>
    </source>
</evidence>
<dbReference type="Gene3D" id="1.25.40.20">
    <property type="entry name" value="Ankyrin repeat-containing domain"/>
    <property type="match status" value="2"/>
</dbReference>
<keyword evidence="3" id="KW-0040">ANK repeat</keyword>
<reference evidence="6 7" key="1">
    <citation type="submission" date="2018-12" db="EMBL/GenBank/DDBJ databases">
        <title>Draft genome sequence of Xylaria grammica IHI A82.</title>
        <authorList>
            <person name="Buettner E."/>
            <person name="Kellner H."/>
        </authorList>
    </citation>
    <scope>NUCLEOTIDE SEQUENCE [LARGE SCALE GENOMIC DNA]</scope>
    <source>
        <strain evidence="6 7">IHI A82</strain>
    </source>
</reference>
<dbReference type="InterPro" id="IPR036770">
    <property type="entry name" value="Ankyrin_rpt-contain_sf"/>
</dbReference>
<evidence type="ECO:0000313" key="7">
    <source>
        <dbReference type="Proteomes" id="UP000286045"/>
    </source>
</evidence>
<feature type="region of interest" description="Disordered" evidence="4">
    <location>
        <begin position="1443"/>
        <end position="1484"/>
    </location>
</feature>
<dbReference type="EMBL" id="RYZI01000057">
    <property type="protein sequence ID" value="RWA12189.1"/>
    <property type="molecule type" value="Genomic_DNA"/>
</dbReference>
<evidence type="ECO:0000256" key="3">
    <source>
        <dbReference type="PROSITE-ProRule" id="PRU00023"/>
    </source>
</evidence>
<keyword evidence="7" id="KW-1185">Reference proteome</keyword>
<evidence type="ECO:0000256" key="4">
    <source>
        <dbReference type="SAM" id="MobiDB-lite"/>
    </source>
</evidence>
<evidence type="ECO:0000313" key="6">
    <source>
        <dbReference type="EMBL" id="RWA12189.1"/>
    </source>
</evidence>
<feature type="compositionally biased region" description="Polar residues" evidence="4">
    <location>
        <begin position="1015"/>
        <end position="1038"/>
    </location>
</feature>
<feature type="compositionally biased region" description="Acidic residues" evidence="4">
    <location>
        <begin position="1051"/>
        <end position="1060"/>
    </location>
</feature>
<dbReference type="Gene3D" id="3.40.50.1820">
    <property type="entry name" value="alpha/beta hydrolase"/>
    <property type="match status" value="1"/>
</dbReference>
<dbReference type="PROSITE" id="PS50837">
    <property type="entry name" value="NACHT"/>
    <property type="match status" value="1"/>
</dbReference>
<dbReference type="InterPro" id="IPR056884">
    <property type="entry name" value="NPHP3-like_N"/>
</dbReference>
<evidence type="ECO:0000259" key="5">
    <source>
        <dbReference type="PROSITE" id="PS50837"/>
    </source>
</evidence>
<dbReference type="PANTHER" id="PTHR10039">
    <property type="entry name" value="AMELOGENIN"/>
    <property type="match status" value="1"/>
</dbReference>
<dbReference type="Pfam" id="PF12796">
    <property type="entry name" value="Ank_2"/>
    <property type="match status" value="2"/>
</dbReference>
<dbReference type="InterPro" id="IPR007751">
    <property type="entry name" value="DUF676_lipase-like"/>
</dbReference>
<dbReference type="Gene3D" id="3.40.50.300">
    <property type="entry name" value="P-loop containing nucleotide triphosphate hydrolases"/>
    <property type="match status" value="1"/>
</dbReference>
<comment type="similarity">
    <text evidence="1">Belongs to the putative lipase ROG1 family.</text>
</comment>
<dbReference type="Pfam" id="PF24883">
    <property type="entry name" value="NPHP3_N"/>
    <property type="match status" value="1"/>
</dbReference>
<dbReference type="SUPFAM" id="SSF53474">
    <property type="entry name" value="alpha/beta-Hydrolases"/>
    <property type="match status" value="1"/>
</dbReference>
<comment type="caution">
    <text evidence="6">The sequence shown here is derived from an EMBL/GenBank/DDBJ whole genome shotgun (WGS) entry which is preliminary data.</text>
</comment>
<protein>
    <recommendedName>
        <fullName evidence="5">NACHT domain-containing protein</fullName>
    </recommendedName>
</protein>
<organism evidence="6 7">
    <name type="scientific">Xylaria grammica</name>
    <dbReference type="NCBI Taxonomy" id="363999"/>
    <lineage>
        <taxon>Eukaryota</taxon>
        <taxon>Fungi</taxon>
        <taxon>Dikarya</taxon>
        <taxon>Ascomycota</taxon>
        <taxon>Pezizomycotina</taxon>
        <taxon>Sordariomycetes</taxon>
        <taxon>Xylariomycetidae</taxon>
        <taxon>Xylariales</taxon>
        <taxon>Xylariaceae</taxon>
        <taxon>Xylaria</taxon>
    </lineage>
</organism>
<accession>A0A439DCQ7</accession>
<evidence type="ECO:0000256" key="2">
    <source>
        <dbReference type="ARBA" id="ARBA00022737"/>
    </source>
</evidence>
<dbReference type="InterPro" id="IPR027417">
    <property type="entry name" value="P-loop_NTPase"/>
</dbReference>